<dbReference type="GO" id="GO:0008168">
    <property type="term" value="F:methyltransferase activity"/>
    <property type="evidence" value="ECO:0007669"/>
    <property type="project" value="UniProtKB-KW"/>
</dbReference>
<dbReference type="InterPro" id="IPR007318">
    <property type="entry name" value="Phopholipid_MeTrfase"/>
</dbReference>
<dbReference type="AlphaFoldDB" id="A0A1C3XUL8"/>
<evidence type="ECO:0000256" key="2">
    <source>
        <dbReference type="ARBA" id="ARBA00022692"/>
    </source>
</evidence>
<evidence type="ECO:0000313" key="6">
    <source>
        <dbReference type="EMBL" id="SCB55952.1"/>
    </source>
</evidence>
<dbReference type="PANTHER" id="PTHR12714">
    <property type="entry name" value="PROTEIN-S ISOPRENYLCYSTEINE O-METHYLTRANSFERASE"/>
    <property type="match status" value="1"/>
</dbReference>
<dbReference type="Proteomes" id="UP000199184">
    <property type="component" value="Unassembled WGS sequence"/>
</dbReference>
<dbReference type="PANTHER" id="PTHR12714:SF24">
    <property type="entry name" value="SLR1182 PROTEIN"/>
    <property type="match status" value="1"/>
</dbReference>
<keyword evidence="6" id="KW-0489">Methyltransferase</keyword>
<dbReference type="Gene3D" id="1.20.120.1630">
    <property type="match status" value="1"/>
</dbReference>
<feature type="transmembrane region" description="Helical" evidence="5">
    <location>
        <begin position="100"/>
        <end position="126"/>
    </location>
</feature>
<keyword evidence="3 5" id="KW-1133">Transmembrane helix</keyword>
<dbReference type="GO" id="GO:0012505">
    <property type="term" value="C:endomembrane system"/>
    <property type="evidence" value="ECO:0007669"/>
    <property type="project" value="UniProtKB-SubCell"/>
</dbReference>
<comment type="subcellular location">
    <subcellularLocation>
        <location evidence="1">Endomembrane system</location>
        <topology evidence="1">Multi-pass membrane protein</topology>
    </subcellularLocation>
</comment>
<dbReference type="Pfam" id="PF04191">
    <property type="entry name" value="PEMT"/>
    <property type="match status" value="1"/>
</dbReference>
<feature type="transmembrane region" description="Helical" evidence="5">
    <location>
        <begin position="44"/>
        <end position="66"/>
    </location>
</feature>
<dbReference type="EMBL" id="FMAI01000062">
    <property type="protein sequence ID" value="SCB55952.1"/>
    <property type="molecule type" value="Genomic_DNA"/>
</dbReference>
<protein>
    <submittedName>
        <fullName evidence="6">Protein-S-isoprenylcysteine O-methyltransferase Ste14</fullName>
    </submittedName>
</protein>
<evidence type="ECO:0000256" key="5">
    <source>
        <dbReference type="SAM" id="Phobius"/>
    </source>
</evidence>
<evidence type="ECO:0000313" key="7">
    <source>
        <dbReference type="Proteomes" id="UP000199184"/>
    </source>
</evidence>
<evidence type="ECO:0000256" key="4">
    <source>
        <dbReference type="ARBA" id="ARBA00023136"/>
    </source>
</evidence>
<gene>
    <name evidence="6" type="ORF">GA0061098_106211</name>
</gene>
<name>A0A1C3XUL8_9BRAD</name>
<evidence type="ECO:0000256" key="3">
    <source>
        <dbReference type="ARBA" id="ARBA00022989"/>
    </source>
</evidence>
<keyword evidence="4 5" id="KW-0472">Membrane</keyword>
<accession>A0A1C3XUL8</accession>
<dbReference type="GO" id="GO:0032259">
    <property type="term" value="P:methylation"/>
    <property type="evidence" value="ECO:0007669"/>
    <property type="project" value="UniProtKB-KW"/>
</dbReference>
<reference evidence="7" key="1">
    <citation type="submission" date="2016-08" db="EMBL/GenBank/DDBJ databases">
        <authorList>
            <person name="Varghese N."/>
            <person name="Submissions Spin"/>
        </authorList>
    </citation>
    <scope>NUCLEOTIDE SEQUENCE [LARGE SCALE GENOMIC DNA]</scope>
    <source>
        <strain evidence="7">ERR11</strain>
    </source>
</reference>
<organism evidence="6 7">
    <name type="scientific">Bradyrhizobium shewense</name>
    <dbReference type="NCBI Taxonomy" id="1761772"/>
    <lineage>
        <taxon>Bacteria</taxon>
        <taxon>Pseudomonadati</taxon>
        <taxon>Pseudomonadota</taxon>
        <taxon>Alphaproteobacteria</taxon>
        <taxon>Hyphomicrobiales</taxon>
        <taxon>Nitrobacteraceae</taxon>
        <taxon>Bradyrhizobium</taxon>
    </lineage>
</organism>
<feature type="transmembrane region" description="Helical" evidence="5">
    <location>
        <begin position="15"/>
        <end position="32"/>
    </location>
</feature>
<sequence>MAVEPDSADVRFPPPFVYVGALLLGLAAERFVTLPSFGIDRRLLVATGALLFVAGAAMMLAAAGLFRRMGTNVPPSQPTTLIATTGPYRWTRNPMYLGMALIYAGLAIGFDGPIAFALLPLVLIAIQTQVIAREERYLEAKFGEDYRRYKAEVRRWL</sequence>
<evidence type="ECO:0000256" key="1">
    <source>
        <dbReference type="ARBA" id="ARBA00004127"/>
    </source>
</evidence>
<dbReference type="RefSeq" id="WP_091967883.1">
    <property type="nucleotide sequence ID" value="NZ_FMAI01000062.1"/>
</dbReference>
<keyword evidence="7" id="KW-1185">Reference proteome</keyword>
<keyword evidence="2 5" id="KW-0812">Transmembrane</keyword>
<proteinExistence type="predicted"/>
<keyword evidence="6" id="KW-0808">Transferase</keyword>